<comment type="caution">
    <text evidence="1">The sequence shown here is derived from an EMBL/GenBank/DDBJ whole genome shotgun (WGS) entry which is preliminary data.</text>
</comment>
<sequence>MLPPTRVRQGLIQARRHTFAPSAFKAIATSVLATHQPRRSFWGRRFNNWSSQQDPSYQRCNRVRTMKTRAKLLRNIRRRGKYDWDSNALDFFTPKHVRWASRWDGGGGRYRRPWYLNLDPDQKEDAQNGEEKGYELSHREKIWKEQMEAMRKKINIDPYEAIFGKRFEPFWSPLVPSWMREEMGLPVWKARETPTKAEPMETKRSQEEKATSSTQKPAIEHEKIWTAKIEPKPEMKGPSSYAYSSSTSWNSRTNKTKRVEWDSVSGQTKQYEYDPVSNRMVQVEIPKPAEPKILEGTTASASAPDKTVSNGQKTAERLSTSNASAGLSIKVSDPKAVSLPVKPSTDVRRSIPIPPPLSQPSHSIPIGFSSTSMAVRPPGSLSVTPVISKPAAIAKWLENSNEVPAKSEKEKDLDTLTADDVRASMPKLKAAAQQEPTKPTAEASIASPAAVLDSILKERDLAKSTLYARNHTTEWDQAEMDVLLQKELDNLSKKKDKLLKDERGLFHIERQKRELQKLDQRMKEVVERVDKLNIVGATTHAEPNVSGAVKRAAAILQPSLDRMQTKKQLAKTVVEDADDAAAHESTEPFELIGSTVPKEWNLQADLLQADRINRTRGTRPLSSSQSTKMSDLFPKREAQPTKEQQRLASEKLAKDAERAAKLEKANAMLEAEMKENKFRMQAHENRYAHKIRSLRQELETAYKQSSVHSEKHLERIKSLEDELAKTQKSGSENRFKTLEERYAQKIKTLRGELETAYKQSTVHSEKHMERIKGLEQELHKATKASGDTMPPAPAAKNGGAGMVDQAEGDLAGNVPQFMDAGKWYKQATAKLSNKEMEKAAQKTRDWALVKEVREIYEKNYGVIDFEHRQPLPSPAQGEKAVNDKANVPDQKVRSVVEVESDVDLGEELAKYEKEQPQAYRYQRDMENDIAVQERLAHEGVKLVDDKTPKLIPTQVANAREASPDVTATEAGKILWEEPPLYKVLAYDSGNDMMSTATTTSNFTGTEKPISIPGALSELYQPARFVPYFAELQRDGYQVIFGTKDLLVFRKVKAPVVEASNFGLEDHGLIGNLKQTVAEMKRRVNPIDGTAGSSSDLQSSNSVTNNPAAQTSSEHTADDSTNSQQQSSASLAEKLQEAEDVDYRHYPRVRREEFPVFTGTRRKWNSNHRRHSKRSEERVARKERRRSMWKRVLGAGFGTATVMYFVGAAAEKSRAEELRQRRREGF</sequence>
<organism evidence="1 2">
    <name type="scientific">Vermiconidia calcicola</name>
    <dbReference type="NCBI Taxonomy" id="1690605"/>
    <lineage>
        <taxon>Eukaryota</taxon>
        <taxon>Fungi</taxon>
        <taxon>Dikarya</taxon>
        <taxon>Ascomycota</taxon>
        <taxon>Pezizomycotina</taxon>
        <taxon>Dothideomycetes</taxon>
        <taxon>Dothideomycetidae</taxon>
        <taxon>Mycosphaerellales</taxon>
        <taxon>Extremaceae</taxon>
        <taxon>Vermiconidia</taxon>
    </lineage>
</organism>
<proteinExistence type="predicted"/>
<dbReference type="Proteomes" id="UP001281147">
    <property type="component" value="Unassembled WGS sequence"/>
</dbReference>
<name>A0ACC3M8A2_9PEZI</name>
<evidence type="ECO:0000313" key="1">
    <source>
        <dbReference type="EMBL" id="KAK3677469.1"/>
    </source>
</evidence>
<keyword evidence="2" id="KW-1185">Reference proteome</keyword>
<evidence type="ECO:0000313" key="2">
    <source>
        <dbReference type="Proteomes" id="UP001281147"/>
    </source>
</evidence>
<protein>
    <submittedName>
        <fullName evidence="1">Uncharacterized protein</fullName>
    </submittedName>
</protein>
<reference evidence="1" key="1">
    <citation type="submission" date="2023-07" db="EMBL/GenBank/DDBJ databases">
        <title>Black Yeasts Isolated from many extreme environments.</title>
        <authorList>
            <person name="Coleine C."/>
            <person name="Stajich J.E."/>
            <person name="Selbmann L."/>
        </authorList>
    </citation>
    <scope>NUCLEOTIDE SEQUENCE</scope>
    <source>
        <strain evidence="1">CCFEE 5714</strain>
    </source>
</reference>
<accession>A0ACC3M8A2</accession>
<dbReference type="EMBL" id="JAUTXU010000659">
    <property type="protein sequence ID" value="KAK3677469.1"/>
    <property type="molecule type" value="Genomic_DNA"/>
</dbReference>
<gene>
    <name evidence="1" type="ORF">LTR37_021532</name>
</gene>